<dbReference type="PANTHER" id="PTHR30273">
    <property type="entry name" value="PERIPLASMIC SIGNAL SENSOR AND SIGMA FACTOR ACTIVATOR FECR-RELATED"/>
    <property type="match status" value="1"/>
</dbReference>
<dbReference type="Pfam" id="PF16344">
    <property type="entry name" value="FecR_C"/>
    <property type="match status" value="1"/>
</dbReference>
<reference evidence="3 4" key="1">
    <citation type="submission" date="2018-05" db="EMBL/GenBank/DDBJ databases">
        <title>Chitinophaga sp. nov., isolated from rhizosphere soil of Alhagi.</title>
        <authorList>
            <person name="Liu Y."/>
        </authorList>
    </citation>
    <scope>NUCLEOTIDE SEQUENCE [LARGE SCALE GENOMIC DNA]</scope>
    <source>
        <strain evidence="3 4">T22</strain>
    </source>
</reference>
<evidence type="ECO:0000259" key="1">
    <source>
        <dbReference type="Pfam" id="PF04773"/>
    </source>
</evidence>
<dbReference type="Gene3D" id="2.60.120.1440">
    <property type="match status" value="1"/>
</dbReference>
<accession>A0ABM6W8M9</accession>
<protein>
    <submittedName>
        <fullName evidence="3">Iron dicitrate transport regulator FecR</fullName>
    </submittedName>
</protein>
<feature type="domain" description="FecR protein" evidence="1">
    <location>
        <begin position="195"/>
        <end position="291"/>
    </location>
</feature>
<evidence type="ECO:0000313" key="3">
    <source>
        <dbReference type="EMBL" id="AWO00291.1"/>
    </source>
</evidence>
<dbReference type="EMBL" id="CP029600">
    <property type="protein sequence ID" value="AWO00291.1"/>
    <property type="molecule type" value="Genomic_DNA"/>
</dbReference>
<proteinExistence type="predicted"/>
<evidence type="ECO:0000259" key="2">
    <source>
        <dbReference type="Pfam" id="PF16344"/>
    </source>
</evidence>
<name>A0ABM6W8M9_9BACT</name>
<dbReference type="Gene3D" id="3.55.50.30">
    <property type="match status" value="1"/>
</dbReference>
<dbReference type="RefSeq" id="WP_119075550.1">
    <property type="nucleotide sequence ID" value="NZ_CP029600.1"/>
</dbReference>
<dbReference type="PANTHER" id="PTHR30273:SF2">
    <property type="entry name" value="PROTEIN FECR"/>
    <property type="match status" value="1"/>
</dbReference>
<organism evidence="3 4">
    <name type="scientific">Chitinophaga alhagiae</name>
    <dbReference type="NCBI Taxonomy" id="2203219"/>
    <lineage>
        <taxon>Bacteria</taxon>
        <taxon>Pseudomonadati</taxon>
        <taxon>Bacteroidota</taxon>
        <taxon>Chitinophagia</taxon>
        <taxon>Chitinophagales</taxon>
        <taxon>Chitinophagaceae</taxon>
        <taxon>Chitinophaga</taxon>
    </lineage>
</organism>
<dbReference type="InterPro" id="IPR012373">
    <property type="entry name" value="Ferrdict_sens_TM"/>
</dbReference>
<gene>
    <name evidence="3" type="ORF">DLD77_00490</name>
</gene>
<dbReference type="InterPro" id="IPR032508">
    <property type="entry name" value="FecR_C"/>
</dbReference>
<sequence>MSEKRLEELFARYYEQLATAEETAELMELVRKAPPEKLAALIVRHGEALEHLAPVTNADEAEGMLQAILGAEAHGRELPPYVDRGMEAQHATPLRNRRWWRVAAAAIILGTMASSAFWLLRNRETAVPATVDQVATADISPAREKAVLLLDDSSAIGLDTLANGTTQQQGGAFTHTNGQLVYNATGNSGAPVYNTIATGKGNYYKLVLSDGTRVWLNAASLLRFPVVFSNTERLVEVKGEAYFEVVKDAARPFRVKLANESMVEVLGTHFNINAYAENAATRTTLLEGAVKVTRGAHTRLLKPGQQAVAGAAGITLENGPDLGQVMAWKNGYFWFENSQVRDIMAEAARWYDVDVRYEGNITEEGFSGKFSREAPLSRLLQILELNGIHVMVNGKTITIQQ</sequence>
<dbReference type="Proteomes" id="UP000246099">
    <property type="component" value="Chromosome"/>
</dbReference>
<dbReference type="Pfam" id="PF04773">
    <property type="entry name" value="FecR"/>
    <property type="match status" value="1"/>
</dbReference>
<keyword evidence="4" id="KW-1185">Reference proteome</keyword>
<dbReference type="InterPro" id="IPR006860">
    <property type="entry name" value="FecR"/>
</dbReference>
<evidence type="ECO:0000313" key="4">
    <source>
        <dbReference type="Proteomes" id="UP000246099"/>
    </source>
</evidence>
<feature type="domain" description="Protein FecR C-terminal" evidence="2">
    <location>
        <begin position="332"/>
        <end position="399"/>
    </location>
</feature>